<evidence type="ECO:0000256" key="1">
    <source>
        <dbReference type="SAM" id="MobiDB-lite"/>
    </source>
</evidence>
<evidence type="ECO:0000313" key="3">
    <source>
        <dbReference type="Proteomes" id="UP001341840"/>
    </source>
</evidence>
<name>A0ABU6SUE3_9FABA</name>
<organism evidence="2 3">
    <name type="scientific">Stylosanthes scabra</name>
    <dbReference type="NCBI Taxonomy" id="79078"/>
    <lineage>
        <taxon>Eukaryota</taxon>
        <taxon>Viridiplantae</taxon>
        <taxon>Streptophyta</taxon>
        <taxon>Embryophyta</taxon>
        <taxon>Tracheophyta</taxon>
        <taxon>Spermatophyta</taxon>
        <taxon>Magnoliopsida</taxon>
        <taxon>eudicotyledons</taxon>
        <taxon>Gunneridae</taxon>
        <taxon>Pentapetalae</taxon>
        <taxon>rosids</taxon>
        <taxon>fabids</taxon>
        <taxon>Fabales</taxon>
        <taxon>Fabaceae</taxon>
        <taxon>Papilionoideae</taxon>
        <taxon>50 kb inversion clade</taxon>
        <taxon>dalbergioids sensu lato</taxon>
        <taxon>Dalbergieae</taxon>
        <taxon>Pterocarpus clade</taxon>
        <taxon>Stylosanthes</taxon>
    </lineage>
</organism>
<feature type="compositionally biased region" description="Basic and acidic residues" evidence="1">
    <location>
        <begin position="50"/>
        <end position="74"/>
    </location>
</feature>
<evidence type="ECO:0000313" key="2">
    <source>
        <dbReference type="EMBL" id="MED6140042.1"/>
    </source>
</evidence>
<sequence>MVLAEERGTKAASMAFLEQGPNFETVKKMRFEVSATERERDEEGGFEVSTTERERDEEGGFHGDGRCWKSRTMEDGVNGGGGSV</sequence>
<accession>A0ABU6SUE3</accession>
<dbReference type="EMBL" id="JASCZI010062087">
    <property type="protein sequence ID" value="MED6140042.1"/>
    <property type="molecule type" value="Genomic_DNA"/>
</dbReference>
<feature type="region of interest" description="Disordered" evidence="1">
    <location>
        <begin position="34"/>
        <end position="84"/>
    </location>
</feature>
<keyword evidence="3" id="KW-1185">Reference proteome</keyword>
<dbReference type="Proteomes" id="UP001341840">
    <property type="component" value="Unassembled WGS sequence"/>
</dbReference>
<gene>
    <name evidence="2" type="ORF">PIB30_089422</name>
</gene>
<reference evidence="2 3" key="1">
    <citation type="journal article" date="2023" name="Plants (Basel)">
        <title>Bridging the Gap: Combining Genomics and Transcriptomics Approaches to Understand Stylosanthes scabra, an Orphan Legume from the Brazilian Caatinga.</title>
        <authorList>
            <person name="Ferreira-Neto J.R.C."/>
            <person name="da Silva M.D."/>
            <person name="Binneck E."/>
            <person name="de Melo N.F."/>
            <person name="da Silva R.H."/>
            <person name="de Melo A.L.T.M."/>
            <person name="Pandolfi V."/>
            <person name="Bustamante F.O."/>
            <person name="Brasileiro-Vidal A.C."/>
            <person name="Benko-Iseppon A.M."/>
        </authorList>
    </citation>
    <scope>NUCLEOTIDE SEQUENCE [LARGE SCALE GENOMIC DNA]</scope>
    <source>
        <tissue evidence="2">Leaves</tissue>
    </source>
</reference>
<proteinExistence type="predicted"/>
<feature type="compositionally biased region" description="Basic and acidic residues" evidence="1">
    <location>
        <begin position="34"/>
        <end position="43"/>
    </location>
</feature>
<feature type="non-terminal residue" evidence="2">
    <location>
        <position position="84"/>
    </location>
</feature>
<comment type="caution">
    <text evidence="2">The sequence shown here is derived from an EMBL/GenBank/DDBJ whole genome shotgun (WGS) entry which is preliminary data.</text>
</comment>
<protein>
    <submittedName>
        <fullName evidence="2">Uncharacterized protein</fullName>
    </submittedName>
</protein>